<reference evidence="7 8" key="1">
    <citation type="submission" date="2024-02" db="EMBL/GenBank/DDBJ databases">
        <authorList>
            <person name="Grouzdev D."/>
        </authorList>
    </citation>
    <scope>NUCLEOTIDE SEQUENCE [LARGE SCALE GENOMIC DNA]</scope>
    <source>
        <strain evidence="7 8">9N</strain>
    </source>
</reference>
<comment type="caution">
    <text evidence="7">The sequence shown here is derived from an EMBL/GenBank/DDBJ whole genome shotgun (WGS) entry which is preliminary data.</text>
</comment>
<feature type="domain" description="N-acetyltransferase" evidence="6">
    <location>
        <begin position="5"/>
        <end position="162"/>
    </location>
</feature>
<evidence type="ECO:0000256" key="2">
    <source>
        <dbReference type="ARBA" id="ARBA00022649"/>
    </source>
</evidence>
<dbReference type="SUPFAM" id="SSF55729">
    <property type="entry name" value="Acyl-CoA N-acyltransferases (Nat)"/>
    <property type="match status" value="1"/>
</dbReference>
<dbReference type="CDD" id="cd04301">
    <property type="entry name" value="NAT_SF"/>
    <property type="match status" value="1"/>
</dbReference>
<dbReference type="PROSITE" id="PS51186">
    <property type="entry name" value="GNAT"/>
    <property type="match status" value="1"/>
</dbReference>
<name>A0ABU7XEX4_9HYPH</name>
<dbReference type="PANTHER" id="PTHR36449:SF1">
    <property type="entry name" value="ACETYLTRANSFERASE"/>
    <property type="match status" value="1"/>
</dbReference>
<sequence>MTSFVTASLSRDHDRTGFRSGVEALDRYLQEFAFQDIRRRVAGCFVMLDDAGEIAGFYTLAATSVPLNLAPPAVTKKLPRYPVLPAMLIGRLAVATKRQGQGLGRALIADAVIRTESFRIGAYALIVDAKDERARAFYAANGFATIPDEARRMFLPMATALQILESDRRG</sequence>
<accession>A0ABU7XEX4</accession>
<keyword evidence="1" id="KW-0678">Repressor</keyword>
<dbReference type="PANTHER" id="PTHR36449">
    <property type="entry name" value="ACETYLTRANSFERASE-RELATED"/>
    <property type="match status" value="1"/>
</dbReference>
<evidence type="ECO:0000313" key="8">
    <source>
        <dbReference type="Proteomes" id="UP001350748"/>
    </source>
</evidence>
<keyword evidence="2" id="KW-1277">Toxin-antitoxin system</keyword>
<evidence type="ECO:0000256" key="5">
    <source>
        <dbReference type="ARBA" id="ARBA00049880"/>
    </source>
</evidence>
<dbReference type="EMBL" id="JAZHYN010000010">
    <property type="protein sequence ID" value="MEF3365913.1"/>
    <property type="molecule type" value="Genomic_DNA"/>
</dbReference>
<keyword evidence="4" id="KW-0012">Acyltransferase</keyword>
<dbReference type="Gene3D" id="3.40.630.30">
    <property type="match status" value="1"/>
</dbReference>
<evidence type="ECO:0000313" key="7">
    <source>
        <dbReference type="EMBL" id="MEF3365913.1"/>
    </source>
</evidence>
<keyword evidence="8" id="KW-1185">Reference proteome</keyword>
<evidence type="ECO:0000259" key="6">
    <source>
        <dbReference type="PROSITE" id="PS51186"/>
    </source>
</evidence>
<organism evidence="7 8">
    <name type="scientific">Methylocystis borbori</name>
    <dbReference type="NCBI Taxonomy" id="3118750"/>
    <lineage>
        <taxon>Bacteria</taxon>
        <taxon>Pseudomonadati</taxon>
        <taxon>Pseudomonadota</taxon>
        <taxon>Alphaproteobacteria</taxon>
        <taxon>Hyphomicrobiales</taxon>
        <taxon>Methylocystaceae</taxon>
        <taxon>Methylocystis</taxon>
    </lineage>
</organism>
<dbReference type="Proteomes" id="UP001350748">
    <property type="component" value="Unassembled WGS sequence"/>
</dbReference>
<comment type="catalytic activity">
    <reaction evidence="5">
        <text>glycyl-tRNA(Gly) + acetyl-CoA = N-acetylglycyl-tRNA(Gly) + CoA + H(+)</text>
        <dbReference type="Rhea" id="RHEA:81867"/>
        <dbReference type="Rhea" id="RHEA-COMP:9683"/>
        <dbReference type="Rhea" id="RHEA-COMP:19766"/>
        <dbReference type="ChEBI" id="CHEBI:15378"/>
        <dbReference type="ChEBI" id="CHEBI:57287"/>
        <dbReference type="ChEBI" id="CHEBI:57288"/>
        <dbReference type="ChEBI" id="CHEBI:78522"/>
        <dbReference type="ChEBI" id="CHEBI:232036"/>
    </reaction>
</comment>
<evidence type="ECO:0000256" key="1">
    <source>
        <dbReference type="ARBA" id="ARBA00022491"/>
    </source>
</evidence>
<dbReference type="RefSeq" id="WP_332080862.1">
    <property type="nucleotide sequence ID" value="NZ_JAZHYN010000010.1"/>
</dbReference>
<evidence type="ECO:0000256" key="4">
    <source>
        <dbReference type="ARBA" id="ARBA00023315"/>
    </source>
</evidence>
<proteinExistence type="predicted"/>
<protein>
    <submittedName>
        <fullName evidence="7">GNAT family N-acetyltransferase</fullName>
    </submittedName>
</protein>
<evidence type="ECO:0000256" key="3">
    <source>
        <dbReference type="ARBA" id="ARBA00022679"/>
    </source>
</evidence>
<dbReference type="Pfam" id="PF13508">
    <property type="entry name" value="Acetyltransf_7"/>
    <property type="match status" value="1"/>
</dbReference>
<dbReference type="InterPro" id="IPR016181">
    <property type="entry name" value="Acyl_CoA_acyltransferase"/>
</dbReference>
<dbReference type="InterPro" id="IPR000182">
    <property type="entry name" value="GNAT_dom"/>
</dbReference>
<keyword evidence="3" id="KW-0808">Transferase</keyword>
<gene>
    <name evidence="7" type="ORF">V3H18_05130</name>
</gene>